<evidence type="ECO:0000313" key="2">
    <source>
        <dbReference type="Proteomes" id="UP001055879"/>
    </source>
</evidence>
<dbReference type="Proteomes" id="UP001055879">
    <property type="component" value="Linkage Group LG07"/>
</dbReference>
<sequence>MLLENLSNSWNDESVLGEMFVGIRQKSREHDENFAQSIDTRARAWGFMKKVLPEKMGMGFHEEGTMKKVSPEKMGFHEEGVTGKMGFHEEGFTGKNGDEECITGRDGVS</sequence>
<protein>
    <submittedName>
        <fullName evidence="1">Uncharacterized protein</fullName>
    </submittedName>
</protein>
<accession>A0ACB9AZI5</accession>
<dbReference type="EMBL" id="CM042053">
    <property type="protein sequence ID" value="KAI3715504.1"/>
    <property type="molecule type" value="Genomic_DNA"/>
</dbReference>
<reference evidence="1 2" key="2">
    <citation type="journal article" date="2022" name="Mol. Ecol. Resour.">
        <title>The genomes of chicory, endive, great burdock and yacon provide insights into Asteraceae paleo-polyploidization history and plant inulin production.</title>
        <authorList>
            <person name="Fan W."/>
            <person name="Wang S."/>
            <person name="Wang H."/>
            <person name="Wang A."/>
            <person name="Jiang F."/>
            <person name="Liu H."/>
            <person name="Zhao H."/>
            <person name="Xu D."/>
            <person name="Zhang Y."/>
        </authorList>
    </citation>
    <scope>NUCLEOTIDE SEQUENCE [LARGE SCALE GENOMIC DNA]</scope>
    <source>
        <strain evidence="2">cv. Niubang</strain>
    </source>
</reference>
<proteinExistence type="predicted"/>
<keyword evidence="2" id="KW-1185">Reference proteome</keyword>
<gene>
    <name evidence="1" type="ORF">L6452_22488</name>
</gene>
<comment type="caution">
    <text evidence="1">The sequence shown here is derived from an EMBL/GenBank/DDBJ whole genome shotgun (WGS) entry which is preliminary data.</text>
</comment>
<reference evidence="2" key="1">
    <citation type="journal article" date="2022" name="Mol. Ecol. Resour.">
        <title>The genomes of chicory, endive, great burdock and yacon provide insights into Asteraceae palaeo-polyploidization history and plant inulin production.</title>
        <authorList>
            <person name="Fan W."/>
            <person name="Wang S."/>
            <person name="Wang H."/>
            <person name="Wang A."/>
            <person name="Jiang F."/>
            <person name="Liu H."/>
            <person name="Zhao H."/>
            <person name="Xu D."/>
            <person name="Zhang Y."/>
        </authorList>
    </citation>
    <scope>NUCLEOTIDE SEQUENCE [LARGE SCALE GENOMIC DNA]</scope>
    <source>
        <strain evidence="2">cv. Niubang</strain>
    </source>
</reference>
<organism evidence="1 2">
    <name type="scientific">Arctium lappa</name>
    <name type="common">Greater burdock</name>
    <name type="synonym">Lappa major</name>
    <dbReference type="NCBI Taxonomy" id="4217"/>
    <lineage>
        <taxon>Eukaryota</taxon>
        <taxon>Viridiplantae</taxon>
        <taxon>Streptophyta</taxon>
        <taxon>Embryophyta</taxon>
        <taxon>Tracheophyta</taxon>
        <taxon>Spermatophyta</taxon>
        <taxon>Magnoliopsida</taxon>
        <taxon>eudicotyledons</taxon>
        <taxon>Gunneridae</taxon>
        <taxon>Pentapetalae</taxon>
        <taxon>asterids</taxon>
        <taxon>campanulids</taxon>
        <taxon>Asterales</taxon>
        <taxon>Asteraceae</taxon>
        <taxon>Carduoideae</taxon>
        <taxon>Cardueae</taxon>
        <taxon>Arctiinae</taxon>
        <taxon>Arctium</taxon>
    </lineage>
</organism>
<name>A0ACB9AZI5_ARCLA</name>
<evidence type="ECO:0000313" key="1">
    <source>
        <dbReference type="EMBL" id="KAI3715504.1"/>
    </source>
</evidence>